<dbReference type="InterPro" id="IPR024934">
    <property type="entry name" value="Rubredoxin-like_dom"/>
</dbReference>
<sequence length="194" mass="20304">ARSVPEGLDLRMMSAPRTLVLLGALVLLSGGAAAFTVVAPAGSVPSAATRELGFQRQQAAFLSVESASFSSGFVLAASATVGLAAALLRTKSKRADAGALLVARKADDSKDYWGGEWICADCGYIYNERATGQKFEDLQVGYKCPQCAAPRRRFARKLGDKVGTTLDGGDTPILLFSAGALVLVLAIAYFTLQP</sequence>
<name>A0A813DV37_POLGL</name>
<dbReference type="Gene3D" id="2.20.28.10">
    <property type="match status" value="1"/>
</dbReference>
<gene>
    <name evidence="3" type="ORF">PGLA1383_LOCUS8062</name>
</gene>
<dbReference type="PROSITE" id="PS50903">
    <property type="entry name" value="RUBREDOXIN_LIKE"/>
    <property type="match status" value="1"/>
</dbReference>
<proteinExistence type="predicted"/>
<dbReference type="GO" id="GO:0005506">
    <property type="term" value="F:iron ion binding"/>
    <property type="evidence" value="ECO:0007669"/>
    <property type="project" value="InterPro"/>
</dbReference>
<feature type="transmembrane region" description="Helical" evidence="1">
    <location>
        <begin position="70"/>
        <end position="88"/>
    </location>
</feature>
<keyword evidence="1" id="KW-1133">Transmembrane helix</keyword>
<evidence type="ECO:0000313" key="3">
    <source>
        <dbReference type="EMBL" id="CAE8589293.1"/>
    </source>
</evidence>
<keyword evidence="1" id="KW-0472">Membrane</keyword>
<feature type="non-terminal residue" evidence="3">
    <location>
        <position position="1"/>
    </location>
</feature>
<protein>
    <recommendedName>
        <fullName evidence="2">Rubredoxin-like domain-containing protein</fullName>
    </recommendedName>
</protein>
<evidence type="ECO:0000313" key="4">
    <source>
        <dbReference type="Proteomes" id="UP000654075"/>
    </source>
</evidence>
<dbReference type="PANTHER" id="PTHR48136">
    <property type="entry name" value="RUBREDOXIN-LIKE SUPERFAMILY PROTEIN"/>
    <property type="match status" value="1"/>
</dbReference>
<accession>A0A813DV37</accession>
<feature type="transmembrane region" description="Helical" evidence="1">
    <location>
        <begin position="173"/>
        <end position="192"/>
    </location>
</feature>
<feature type="domain" description="Rubredoxin-like" evidence="2">
    <location>
        <begin position="114"/>
        <end position="157"/>
    </location>
</feature>
<keyword evidence="4" id="KW-1185">Reference proteome</keyword>
<dbReference type="SUPFAM" id="SSF57802">
    <property type="entry name" value="Rubredoxin-like"/>
    <property type="match status" value="1"/>
</dbReference>
<dbReference type="Proteomes" id="UP000654075">
    <property type="component" value="Unassembled WGS sequence"/>
</dbReference>
<evidence type="ECO:0000259" key="2">
    <source>
        <dbReference type="PROSITE" id="PS50903"/>
    </source>
</evidence>
<dbReference type="OrthoDB" id="408899at2759"/>
<evidence type="ECO:0000256" key="1">
    <source>
        <dbReference type="SAM" id="Phobius"/>
    </source>
</evidence>
<dbReference type="EMBL" id="CAJNNV010003602">
    <property type="protein sequence ID" value="CAE8589293.1"/>
    <property type="molecule type" value="Genomic_DNA"/>
</dbReference>
<keyword evidence="1" id="KW-0812">Transmembrane</keyword>
<reference evidence="3" key="1">
    <citation type="submission" date="2021-02" db="EMBL/GenBank/DDBJ databases">
        <authorList>
            <person name="Dougan E. K."/>
            <person name="Rhodes N."/>
            <person name="Thang M."/>
            <person name="Chan C."/>
        </authorList>
    </citation>
    <scope>NUCLEOTIDE SEQUENCE</scope>
</reference>
<dbReference type="AlphaFoldDB" id="A0A813DV37"/>
<dbReference type="PANTHER" id="PTHR48136:SF1">
    <property type="entry name" value="RUBREDOXIN-LIKE SUPERFAMILY PROTEIN"/>
    <property type="match status" value="1"/>
</dbReference>
<comment type="caution">
    <text evidence="3">The sequence shown here is derived from an EMBL/GenBank/DDBJ whole genome shotgun (WGS) entry which is preliminary data.</text>
</comment>
<organism evidence="3 4">
    <name type="scientific">Polarella glacialis</name>
    <name type="common">Dinoflagellate</name>
    <dbReference type="NCBI Taxonomy" id="89957"/>
    <lineage>
        <taxon>Eukaryota</taxon>
        <taxon>Sar</taxon>
        <taxon>Alveolata</taxon>
        <taxon>Dinophyceae</taxon>
        <taxon>Suessiales</taxon>
        <taxon>Suessiaceae</taxon>
        <taxon>Polarella</taxon>
    </lineage>
</organism>